<evidence type="ECO:0000256" key="9">
    <source>
        <dbReference type="ARBA" id="ARBA00022692"/>
    </source>
</evidence>
<evidence type="ECO:0000256" key="1">
    <source>
        <dbReference type="ARBA" id="ARBA00004429"/>
    </source>
</evidence>
<feature type="domain" description="Polysaccharide chain length determinant N-terminal" evidence="19">
    <location>
        <begin position="2"/>
        <end position="89"/>
    </location>
</feature>
<dbReference type="InterPro" id="IPR003856">
    <property type="entry name" value="LPS_length_determ_N"/>
</dbReference>
<evidence type="ECO:0000256" key="5">
    <source>
        <dbReference type="ARBA" id="ARBA00011903"/>
    </source>
</evidence>
<evidence type="ECO:0000259" key="20">
    <source>
        <dbReference type="Pfam" id="PF13614"/>
    </source>
</evidence>
<gene>
    <name evidence="21" type="ORF">AB0301_16740</name>
</gene>
<comment type="subcellular location">
    <subcellularLocation>
        <location evidence="1">Cell inner membrane</location>
        <topology evidence="1">Multi-pass membrane protein</topology>
    </subcellularLocation>
</comment>
<evidence type="ECO:0000256" key="15">
    <source>
        <dbReference type="ARBA" id="ARBA00023137"/>
    </source>
</evidence>
<dbReference type="InterPro" id="IPR005702">
    <property type="entry name" value="Wzc-like_C"/>
</dbReference>
<comment type="similarity">
    <text evidence="4">Belongs to the etk/wzc family.</text>
</comment>
<comment type="similarity">
    <text evidence="2">Belongs to the CpsC/CapA family.</text>
</comment>
<keyword evidence="10" id="KW-0547">Nucleotide-binding</keyword>
<reference evidence="21 22" key="1">
    <citation type="submission" date="2024-06" db="EMBL/GenBank/DDBJ databases">
        <title>The Natural Products Discovery Center: Release of the First 8490 Sequenced Strains for Exploring Actinobacteria Biosynthetic Diversity.</title>
        <authorList>
            <person name="Kalkreuter E."/>
            <person name="Kautsar S.A."/>
            <person name="Yang D."/>
            <person name="Bader C.D."/>
            <person name="Teijaro C.N."/>
            <person name="Fluegel L."/>
            <person name="Davis C.M."/>
            <person name="Simpson J.R."/>
            <person name="Lauterbach L."/>
            <person name="Steele A.D."/>
            <person name="Gui C."/>
            <person name="Meng S."/>
            <person name="Li G."/>
            <person name="Viehrig K."/>
            <person name="Ye F."/>
            <person name="Su P."/>
            <person name="Kiefer A.F."/>
            <person name="Nichols A."/>
            <person name="Cepeda A.J."/>
            <person name="Yan W."/>
            <person name="Fan B."/>
            <person name="Jiang Y."/>
            <person name="Adhikari A."/>
            <person name="Zheng C.-J."/>
            <person name="Schuster L."/>
            <person name="Cowan T.M."/>
            <person name="Smanski M.J."/>
            <person name="Chevrette M.G."/>
            <person name="De Carvalho L.P.S."/>
            <person name="Shen B."/>
        </authorList>
    </citation>
    <scope>NUCLEOTIDE SEQUENCE [LARGE SCALE GENOMIC DNA]</scope>
    <source>
        <strain evidence="21 22">NPDC077434</strain>
    </source>
</reference>
<comment type="similarity">
    <text evidence="3">Belongs to the CpsD/CapB family.</text>
</comment>
<proteinExistence type="inferred from homology"/>
<dbReference type="Gene3D" id="3.40.50.300">
    <property type="entry name" value="P-loop containing nucleotide triphosphate hydrolases"/>
    <property type="match status" value="1"/>
</dbReference>
<keyword evidence="14 18" id="KW-0472">Membrane</keyword>
<evidence type="ECO:0000313" key="22">
    <source>
        <dbReference type="Proteomes" id="UP001553715"/>
    </source>
</evidence>
<dbReference type="CDD" id="cd05387">
    <property type="entry name" value="BY-kinase"/>
    <property type="match status" value="1"/>
</dbReference>
<comment type="catalytic activity">
    <reaction evidence="16">
        <text>L-tyrosyl-[protein] + ATP = O-phospho-L-tyrosyl-[protein] + ADP + H(+)</text>
        <dbReference type="Rhea" id="RHEA:10596"/>
        <dbReference type="Rhea" id="RHEA-COMP:10136"/>
        <dbReference type="Rhea" id="RHEA-COMP:20101"/>
        <dbReference type="ChEBI" id="CHEBI:15378"/>
        <dbReference type="ChEBI" id="CHEBI:30616"/>
        <dbReference type="ChEBI" id="CHEBI:46858"/>
        <dbReference type="ChEBI" id="CHEBI:61978"/>
        <dbReference type="ChEBI" id="CHEBI:456216"/>
        <dbReference type="EC" id="2.7.10.2"/>
    </reaction>
</comment>
<dbReference type="Pfam" id="PF13614">
    <property type="entry name" value="AAA_31"/>
    <property type="match status" value="1"/>
</dbReference>
<evidence type="ECO:0000256" key="13">
    <source>
        <dbReference type="ARBA" id="ARBA00022989"/>
    </source>
</evidence>
<evidence type="ECO:0000256" key="3">
    <source>
        <dbReference type="ARBA" id="ARBA00007316"/>
    </source>
</evidence>
<evidence type="ECO:0000256" key="2">
    <source>
        <dbReference type="ARBA" id="ARBA00006683"/>
    </source>
</evidence>
<feature type="region of interest" description="Disordered" evidence="17">
    <location>
        <begin position="462"/>
        <end position="508"/>
    </location>
</feature>
<keyword evidence="12" id="KW-0067">ATP-binding</keyword>
<dbReference type="InterPro" id="IPR027417">
    <property type="entry name" value="P-loop_NTPase"/>
</dbReference>
<evidence type="ECO:0000256" key="16">
    <source>
        <dbReference type="ARBA" id="ARBA00051245"/>
    </source>
</evidence>
<dbReference type="PANTHER" id="PTHR32309:SF13">
    <property type="entry name" value="FERRIC ENTEROBACTIN TRANSPORT PROTEIN FEPE"/>
    <property type="match status" value="1"/>
</dbReference>
<sequence>MELSDYIRILRKSWLVILATTLIGLAAAAGYSLTRTPMYEAQAVVFVQSQTGTTVAELQQGSTFAQARITTYVSLVREPVVMNPVISELELDTTASTLAQSVTSTNPLNSTLIEITVENADPVEAADIANALGASLAAAVERIDTPEGQEVSPIKLTRVRDALPSSTPASPNVPLNLALGVLVGLALGIGVAVLRAVLDNRIRSPRDVEALTDRPLIGAIPHDPKAKERPLILQADPLNPRSEAFRSLRTNLQFLEMDGGHSFVITSSIPTEGKTTTTLNLAIALADTGKRVALIDADLRKPKVAEYLGIEGGTGLTDVMIGRARVGDVMLPWGNRSLYVLPAGKIPPNPSELLGSDRMQKLLEALSKDFDVVLCDAPPLLPVTDAAVLSRVTSGAIMVVAVGKTTTHQLQGALDALETVGSKVAGVVLTMVPTKGADAYSYGYGYGYGVYQNAETKTHTAGATAGAKPSKRQKTVKATAGDAPLAKARRTGSEHGDSTSFDDLLKPR</sequence>
<evidence type="ECO:0000256" key="18">
    <source>
        <dbReference type="SAM" id="Phobius"/>
    </source>
</evidence>
<dbReference type="RefSeq" id="WP_366233527.1">
    <property type="nucleotide sequence ID" value="NZ_JBFBMH010000043.1"/>
</dbReference>
<dbReference type="Pfam" id="PF02706">
    <property type="entry name" value="Wzz"/>
    <property type="match status" value="1"/>
</dbReference>
<comment type="caution">
    <text evidence="21">The sequence shown here is derived from an EMBL/GenBank/DDBJ whole genome shotgun (WGS) entry which is preliminary data.</text>
</comment>
<keyword evidence="9 18" id="KW-0812">Transmembrane</keyword>
<keyword evidence="11" id="KW-0418">Kinase</keyword>
<accession>A0ABV3LLB4</accession>
<keyword evidence="22" id="KW-1185">Reference proteome</keyword>
<dbReference type="NCBIfam" id="TIGR01007">
    <property type="entry name" value="eps_fam"/>
    <property type="match status" value="1"/>
</dbReference>
<dbReference type="InterPro" id="IPR025669">
    <property type="entry name" value="AAA_dom"/>
</dbReference>
<evidence type="ECO:0000256" key="14">
    <source>
        <dbReference type="ARBA" id="ARBA00023136"/>
    </source>
</evidence>
<evidence type="ECO:0000313" key="21">
    <source>
        <dbReference type="EMBL" id="MEW1976704.1"/>
    </source>
</evidence>
<feature type="compositionally biased region" description="Basic and acidic residues" evidence="17">
    <location>
        <begin position="491"/>
        <end position="508"/>
    </location>
</feature>
<evidence type="ECO:0000256" key="7">
    <source>
        <dbReference type="ARBA" id="ARBA00022519"/>
    </source>
</evidence>
<dbReference type="PANTHER" id="PTHR32309">
    <property type="entry name" value="TYROSINE-PROTEIN KINASE"/>
    <property type="match status" value="1"/>
</dbReference>
<dbReference type="Proteomes" id="UP001553715">
    <property type="component" value="Unassembled WGS sequence"/>
</dbReference>
<evidence type="ECO:0000256" key="12">
    <source>
        <dbReference type="ARBA" id="ARBA00022840"/>
    </source>
</evidence>
<evidence type="ECO:0000256" key="11">
    <source>
        <dbReference type="ARBA" id="ARBA00022777"/>
    </source>
</evidence>
<keyword evidence="15" id="KW-0829">Tyrosine-protein kinase</keyword>
<keyword evidence="8 21" id="KW-0808">Transferase</keyword>
<dbReference type="InterPro" id="IPR050445">
    <property type="entry name" value="Bact_polysacc_biosynth/exp"/>
</dbReference>
<dbReference type="EMBL" id="JBFBMH010000043">
    <property type="protein sequence ID" value="MEW1976704.1"/>
    <property type="molecule type" value="Genomic_DNA"/>
</dbReference>
<evidence type="ECO:0000256" key="10">
    <source>
        <dbReference type="ARBA" id="ARBA00022741"/>
    </source>
</evidence>
<evidence type="ECO:0000259" key="19">
    <source>
        <dbReference type="Pfam" id="PF02706"/>
    </source>
</evidence>
<keyword evidence="7" id="KW-0997">Cell inner membrane</keyword>
<dbReference type="EC" id="2.7.10.2" evidence="5"/>
<evidence type="ECO:0000256" key="6">
    <source>
        <dbReference type="ARBA" id="ARBA00022475"/>
    </source>
</evidence>
<protein>
    <recommendedName>
        <fullName evidence="5">non-specific protein-tyrosine kinase</fullName>
        <ecNumber evidence="5">2.7.10.2</ecNumber>
    </recommendedName>
</protein>
<dbReference type="GO" id="GO:0004715">
    <property type="term" value="F:non-membrane spanning protein tyrosine kinase activity"/>
    <property type="evidence" value="ECO:0007669"/>
    <property type="project" value="UniProtKB-EC"/>
</dbReference>
<dbReference type="SUPFAM" id="SSF52540">
    <property type="entry name" value="P-loop containing nucleoside triphosphate hydrolases"/>
    <property type="match status" value="1"/>
</dbReference>
<feature type="transmembrane region" description="Helical" evidence="18">
    <location>
        <begin position="177"/>
        <end position="198"/>
    </location>
</feature>
<organism evidence="21 22">
    <name type="scientific">Microbacterium profundi</name>
    <dbReference type="NCBI Taxonomy" id="450380"/>
    <lineage>
        <taxon>Bacteria</taxon>
        <taxon>Bacillati</taxon>
        <taxon>Actinomycetota</taxon>
        <taxon>Actinomycetes</taxon>
        <taxon>Micrococcales</taxon>
        <taxon>Microbacteriaceae</taxon>
        <taxon>Microbacterium</taxon>
    </lineage>
</organism>
<name>A0ABV3LLB4_9MICO</name>
<evidence type="ECO:0000256" key="17">
    <source>
        <dbReference type="SAM" id="MobiDB-lite"/>
    </source>
</evidence>
<keyword evidence="13 18" id="KW-1133">Transmembrane helix</keyword>
<evidence type="ECO:0000256" key="8">
    <source>
        <dbReference type="ARBA" id="ARBA00022679"/>
    </source>
</evidence>
<evidence type="ECO:0000256" key="4">
    <source>
        <dbReference type="ARBA" id="ARBA00008883"/>
    </source>
</evidence>
<feature type="domain" description="AAA" evidence="20">
    <location>
        <begin position="273"/>
        <end position="414"/>
    </location>
</feature>
<keyword evidence="6" id="KW-1003">Cell membrane</keyword>